<evidence type="ECO:0000313" key="2">
    <source>
        <dbReference type="EMBL" id="AAZ45345.1"/>
    </source>
</evidence>
<name>Q47II6_DECAR</name>
<sequence length="125" mass="14641">MKMKFALTGIAAAIILSGCVVAPAPMSRPYYREPVMVAPPPPRVEYMGAPPVVGQVWINGFWNWAGNRHEWVPGRWEAPRPGQQWVPHRWEQDNGRWRLQGGGWEEHRGHHDHDDHDRHDRRDWR</sequence>
<dbReference type="Pfam" id="PF12779">
    <property type="entry name" value="WXXGXW"/>
    <property type="match status" value="1"/>
</dbReference>
<organism evidence="2">
    <name type="scientific">Dechloromonas aromatica (strain RCB)</name>
    <dbReference type="NCBI Taxonomy" id="159087"/>
    <lineage>
        <taxon>Bacteria</taxon>
        <taxon>Pseudomonadati</taxon>
        <taxon>Pseudomonadota</taxon>
        <taxon>Betaproteobacteria</taxon>
        <taxon>Rhodocyclales</taxon>
        <taxon>Azonexaceae</taxon>
        <taxon>Dechloromonas</taxon>
    </lineage>
</organism>
<accession>Q47II6</accession>
<dbReference type="PROSITE" id="PS51257">
    <property type="entry name" value="PROKAR_LIPOPROTEIN"/>
    <property type="match status" value="1"/>
</dbReference>
<dbReference type="OrthoDB" id="121499at2"/>
<feature type="compositionally biased region" description="Basic and acidic residues" evidence="1">
    <location>
        <begin position="104"/>
        <end position="125"/>
    </location>
</feature>
<gene>
    <name evidence="2" type="ordered locus">Daro_0588</name>
</gene>
<dbReference type="AlphaFoldDB" id="Q47II6"/>
<dbReference type="STRING" id="159087.Daro_0588"/>
<evidence type="ECO:0000256" key="1">
    <source>
        <dbReference type="SAM" id="MobiDB-lite"/>
    </source>
</evidence>
<protein>
    <recommendedName>
        <fullName evidence="3">Lipoprotein</fullName>
    </recommendedName>
</protein>
<dbReference type="InterPro" id="IPR024447">
    <property type="entry name" value="YXWGXW_rpt"/>
</dbReference>
<dbReference type="HOGENOM" id="CLU_139747_0_0_4"/>
<dbReference type="KEGG" id="dar:Daro_0588"/>
<feature type="region of interest" description="Disordered" evidence="1">
    <location>
        <begin position="96"/>
        <end position="125"/>
    </location>
</feature>
<proteinExistence type="predicted"/>
<reference evidence="2" key="1">
    <citation type="submission" date="2005-08" db="EMBL/GenBank/DDBJ databases">
        <title>Complete sequence of Dechloromonas aromatica RCB.</title>
        <authorList>
            <person name="Salinero K.K."/>
            <person name="Copeland A."/>
            <person name="Lucas S."/>
            <person name="Lapidus A."/>
            <person name="Barry K."/>
            <person name="Detter J.C."/>
            <person name="Glavina T."/>
            <person name="Hammon N."/>
            <person name="Israni S."/>
            <person name="Pitluck S."/>
            <person name="Di Bartolo G."/>
            <person name="Trong S."/>
            <person name="Schmutz J."/>
            <person name="Larimer F."/>
            <person name="Land M."/>
            <person name="Ivanova N."/>
            <person name="Richardson P."/>
        </authorList>
    </citation>
    <scope>NUCLEOTIDE SEQUENCE</scope>
    <source>
        <strain evidence="2">RCB</strain>
    </source>
</reference>
<dbReference type="eggNOG" id="ENOG5033NDR">
    <property type="taxonomic scope" value="Bacteria"/>
</dbReference>
<dbReference type="EMBL" id="CP000089">
    <property type="protein sequence ID" value="AAZ45345.1"/>
    <property type="molecule type" value="Genomic_DNA"/>
</dbReference>
<evidence type="ECO:0008006" key="3">
    <source>
        <dbReference type="Google" id="ProtNLM"/>
    </source>
</evidence>